<proteinExistence type="predicted"/>
<reference evidence="16" key="2">
    <citation type="submission" date="2025-09" db="UniProtKB">
        <authorList>
            <consortium name="Ensembl"/>
        </authorList>
    </citation>
    <scope>IDENTIFICATION</scope>
</reference>
<evidence type="ECO:0000256" key="4">
    <source>
        <dbReference type="ARBA" id="ARBA00022853"/>
    </source>
</evidence>
<evidence type="ECO:0000256" key="10">
    <source>
        <dbReference type="ARBA" id="ARBA00023163"/>
    </source>
</evidence>
<sequence length="710" mass="78904">MWSAVWAVLPRSVGEFPAELGGEVEDSVSWSVREAAACLYRGEVGRCGQLGRLLMDYGWEKLNGRNWRDVSRDWRAVYSYGCLFRAVMLCWTGGSREEALRVCDMGLLLGAQIMDNVLGRLITVLQHPEDGLVCASETPEDGLVRASETPEDGLVRASETPEDGLVRASETPEDGLVRASETPEDGLVRASETPEDGLVCASETPEDGLVCASETPEDGPVFSSETPEKGPVCASDTAEKGPVCASETAEQGPVCASENPKDGPVCASSHTENEQMGILDQPGNGLICAREQNGNGQACVWGQPGNGSAYFGEQPGNEQICDLEQPGKGSVSDLGHLDNTLVFSREQSNVDSVYAKKLPCTRLACSRNCHGNNPVSARESPKNVPLTASDRPVSEHVPLGNSWHHEMFIMENCEEEPDARLKCSPLAANDLHETMAADVRKAQKRLTNNIHEPEPQKRRTREKVCRPLTPVLESARAIPKLCCPSLQHFQENYLSLQKPLVLEGVIDHWPCMEKWSVDYIQRVAGCRTVPVELGHRYTDVDWSQKLMTINEFISKYIENQQGCTGYLAQHQLFEQIQELRQDISIPDYCCLGEKDEEDITINAWFGPAGTVSPLHQDPQQNFLAQIVGRKYIRLYSVNETENLYPFESSLLHNTSQVDVENPDTERFPRLSQADYQECILSPGQILFIPVKWWHYVRALDISFSVSYWWS</sequence>
<keyword evidence="12" id="KW-0131">Cell cycle</keyword>
<dbReference type="GO" id="GO:0003682">
    <property type="term" value="F:chromatin binding"/>
    <property type="evidence" value="ECO:0007669"/>
    <property type="project" value="UniProtKB-ARBA"/>
</dbReference>
<organism evidence="16 17">
    <name type="scientific">Leptobrachium leishanense</name>
    <name type="common">Leishan spiny toad</name>
    <dbReference type="NCBI Taxonomy" id="445787"/>
    <lineage>
        <taxon>Eukaryota</taxon>
        <taxon>Metazoa</taxon>
        <taxon>Chordata</taxon>
        <taxon>Craniata</taxon>
        <taxon>Vertebrata</taxon>
        <taxon>Euteleostomi</taxon>
        <taxon>Amphibia</taxon>
        <taxon>Batrachia</taxon>
        <taxon>Anura</taxon>
        <taxon>Pelobatoidea</taxon>
        <taxon>Megophryidae</taxon>
        <taxon>Leptobrachium</taxon>
    </lineage>
</organism>
<evidence type="ECO:0000256" key="5">
    <source>
        <dbReference type="ARBA" id="ARBA00022964"/>
    </source>
</evidence>
<keyword evidence="5" id="KW-0223">Dioxygenase</keyword>
<dbReference type="OrthoDB" id="47172at2759"/>
<dbReference type="GO" id="GO:0031648">
    <property type="term" value="P:protein destabilization"/>
    <property type="evidence" value="ECO:0007669"/>
    <property type="project" value="UniProtKB-ARBA"/>
</dbReference>
<dbReference type="InterPro" id="IPR056520">
    <property type="entry name" value="ARM_KDM8_N"/>
</dbReference>
<dbReference type="GO" id="GO:0048511">
    <property type="term" value="P:rhythmic process"/>
    <property type="evidence" value="ECO:0007669"/>
    <property type="project" value="UniProtKB-KW"/>
</dbReference>
<evidence type="ECO:0000256" key="14">
    <source>
        <dbReference type="SAM" id="MobiDB-lite"/>
    </source>
</evidence>
<keyword evidence="3" id="KW-0479">Metal-binding</keyword>
<feature type="region of interest" description="Disordered" evidence="14">
    <location>
        <begin position="147"/>
        <end position="178"/>
    </location>
</feature>
<evidence type="ECO:0000256" key="13">
    <source>
        <dbReference type="ARBA" id="ARBA00049800"/>
    </source>
</evidence>
<gene>
    <name evidence="16" type="primary">KDM8</name>
</gene>
<dbReference type="AlphaFoldDB" id="A0A8C5W5Z2"/>
<dbReference type="GO" id="GO:0046872">
    <property type="term" value="F:metal ion binding"/>
    <property type="evidence" value="ECO:0007669"/>
    <property type="project" value="UniProtKB-KW"/>
</dbReference>
<evidence type="ECO:0000256" key="8">
    <source>
        <dbReference type="ARBA" id="ARBA00023015"/>
    </source>
</evidence>
<dbReference type="FunFam" id="2.60.120.650:FF:000019">
    <property type="entry name" value="Bifunctional peptidase and arginyl-hydroxylase JMJD5"/>
    <property type="match status" value="1"/>
</dbReference>
<feature type="region of interest" description="Disordered" evidence="14">
    <location>
        <begin position="374"/>
        <end position="393"/>
    </location>
</feature>
<accession>A0A8C5W5Z2</accession>
<dbReference type="GeneTree" id="ENSGT00940000158074"/>
<keyword evidence="7" id="KW-0408">Iron</keyword>
<dbReference type="GO" id="GO:0010468">
    <property type="term" value="P:regulation of gene expression"/>
    <property type="evidence" value="ECO:0007669"/>
    <property type="project" value="UniProtKB-ARBA"/>
</dbReference>
<evidence type="ECO:0000256" key="11">
    <source>
        <dbReference type="ARBA" id="ARBA00023242"/>
    </source>
</evidence>
<keyword evidence="11" id="KW-0539">Nucleus</keyword>
<dbReference type="Pfam" id="PF24472">
    <property type="entry name" value="ARM_KDM8_N"/>
    <property type="match status" value="1"/>
</dbReference>
<evidence type="ECO:0000259" key="15">
    <source>
        <dbReference type="PROSITE" id="PS51184"/>
    </source>
</evidence>
<evidence type="ECO:0000256" key="12">
    <source>
        <dbReference type="ARBA" id="ARBA00023306"/>
    </source>
</evidence>
<evidence type="ECO:0000256" key="3">
    <source>
        <dbReference type="ARBA" id="ARBA00022723"/>
    </source>
</evidence>
<dbReference type="Proteomes" id="UP000694569">
    <property type="component" value="Unplaced"/>
</dbReference>
<evidence type="ECO:0000256" key="9">
    <source>
        <dbReference type="ARBA" id="ARBA00023108"/>
    </source>
</evidence>
<dbReference type="SUPFAM" id="SSF51197">
    <property type="entry name" value="Clavaminate synthase-like"/>
    <property type="match status" value="1"/>
</dbReference>
<evidence type="ECO:0000256" key="1">
    <source>
        <dbReference type="ARBA" id="ARBA00001954"/>
    </source>
</evidence>
<name>A0A8C5W5Z2_9ANUR</name>
<dbReference type="PROSITE" id="PS51184">
    <property type="entry name" value="JMJC"/>
    <property type="match status" value="1"/>
</dbReference>
<keyword evidence="4" id="KW-0156">Chromatin regulator</keyword>
<dbReference type="PANTHER" id="PTHR12461">
    <property type="entry name" value="HYPOXIA-INDUCIBLE FACTOR 1 ALPHA INHIBITOR-RELATED"/>
    <property type="match status" value="1"/>
</dbReference>
<dbReference type="SMART" id="SM00558">
    <property type="entry name" value="JmjC"/>
    <property type="match status" value="1"/>
</dbReference>
<feature type="domain" description="JmjC" evidence="15">
    <location>
        <begin position="574"/>
        <end position="710"/>
    </location>
</feature>
<keyword evidence="9" id="KW-0090">Biological rhythms</keyword>
<dbReference type="GO" id="GO:0051864">
    <property type="term" value="F:histone H3K36 demethylase activity"/>
    <property type="evidence" value="ECO:0007669"/>
    <property type="project" value="TreeGrafter"/>
</dbReference>
<evidence type="ECO:0000256" key="2">
    <source>
        <dbReference type="ARBA" id="ARBA00004123"/>
    </source>
</evidence>
<dbReference type="InterPro" id="IPR041667">
    <property type="entry name" value="Cupin_8"/>
</dbReference>
<dbReference type="GO" id="GO:0005634">
    <property type="term" value="C:nucleus"/>
    <property type="evidence" value="ECO:0007669"/>
    <property type="project" value="UniProtKB-SubCell"/>
</dbReference>
<keyword evidence="6" id="KW-0560">Oxidoreductase</keyword>
<evidence type="ECO:0000313" key="16">
    <source>
        <dbReference type="Ensembl" id="ENSLLEP00000022788.1"/>
    </source>
</evidence>
<protein>
    <recommendedName>
        <fullName evidence="13">JmjC domain-containing protein 5</fullName>
    </recommendedName>
</protein>
<dbReference type="InterPro" id="IPR003347">
    <property type="entry name" value="JmjC_dom"/>
</dbReference>
<evidence type="ECO:0000313" key="17">
    <source>
        <dbReference type="Proteomes" id="UP000694569"/>
    </source>
</evidence>
<comment type="subcellular location">
    <subcellularLocation>
        <location evidence="2">Nucleus</location>
    </subcellularLocation>
</comment>
<evidence type="ECO:0000256" key="7">
    <source>
        <dbReference type="ARBA" id="ARBA00023004"/>
    </source>
</evidence>
<keyword evidence="8" id="KW-0805">Transcription regulation</keyword>
<dbReference type="Ensembl" id="ENSLLET00000023662.1">
    <property type="protein sequence ID" value="ENSLLEP00000022788.1"/>
    <property type="gene ID" value="ENSLLEG00000014382.1"/>
</dbReference>
<reference evidence="16" key="1">
    <citation type="submission" date="2025-08" db="UniProtKB">
        <authorList>
            <consortium name="Ensembl"/>
        </authorList>
    </citation>
    <scope>IDENTIFICATION</scope>
</reference>
<dbReference type="Gene3D" id="2.60.120.650">
    <property type="entry name" value="Cupin"/>
    <property type="match status" value="1"/>
</dbReference>
<dbReference type="PANTHER" id="PTHR12461:SF106">
    <property type="entry name" value="BIFUNCTIONAL PEPTIDASE AND ARGINYL-HYDROXYLASE JMJD5"/>
    <property type="match status" value="1"/>
</dbReference>
<evidence type="ECO:0000256" key="6">
    <source>
        <dbReference type="ARBA" id="ARBA00023002"/>
    </source>
</evidence>
<dbReference type="Pfam" id="PF13621">
    <property type="entry name" value="Cupin_8"/>
    <property type="match status" value="1"/>
</dbReference>
<keyword evidence="10" id="KW-0804">Transcription</keyword>
<keyword evidence="17" id="KW-1185">Reference proteome</keyword>
<comment type="cofactor">
    <cofactor evidence="1">
        <name>Fe(2+)</name>
        <dbReference type="ChEBI" id="CHEBI:29033"/>
    </cofactor>
</comment>